<dbReference type="EMBL" id="WITJ01000001">
    <property type="protein sequence ID" value="MQW38347.1"/>
    <property type="molecule type" value="Genomic_DNA"/>
</dbReference>
<name>A0A7X2D0G2_9LACT</name>
<dbReference type="SUPFAM" id="SSF52540">
    <property type="entry name" value="P-loop containing nucleoside triphosphate hydrolases"/>
    <property type="match status" value="1"/>
</dbReference>
<keyword evidence="1" id="KW-0813">Transport</keyword>
<dbReference type="PANTHER" id="PTHR42939">
    <property type="entry name" value="ABC TRANSPORTER ATP-BINDING PROTEIN ALBC-RELATED"/>
    <property type="match status" value="1"/>
</dbReference>
<keyword evidence="3 5" id="KW-0067">ATP-binding</keyword>
<dbReference type="Proteomes" id="UP000439550">
    <property type="component" value="Unassembled WGS sequence"/>
</dbReference>
<evidence type="ECO:0000259" key="4">
    <source>
        <dbReference type="PROSITE" id="PS50893"/>
    </source>
</evidence>
<reference evidence="5 6" key="1">
    <citation type="submission" date="2019-10" db="EMBL/GenBank/DDBJ databases">
        <authorList>
            <person name="Dong K."/>
        </authorList>
    </citation>
    <scope>NUCLEOTIDE SEQUENCE [LARGE SCALE GENOMIC DNA]</scope>
    <source>
        <strain evidence="5 6">DSM 28960</strain>
    </source>
</reference>
<comment type="caution">
    <text evidence="5">The sequence shown here is derived from an EMBL/GenBank/DDBJ whole genome shotgun (WGS) entry which is preliminary data.</text>
</comment>
<keyword evidence="6" id="KW-1185">Reference proteome</keyword>
<proteinExistence type="predicted"/>
<dbReference type="InterPro" id="IPR051782">
    <property type="entry name" value="ABC_Transporter_VariousFunc"/>
</dbReference>
<dbReference type="OrthoDB" id="9804819at2"/>
<gene>
    <name evidence="5" type="ORF">GHI93_00055</name>
</gene>
<keyword evidence="2" id="KW-0547">Nucleotide-binding</keyword>
<dbReference type="InterPro" id="IPR027417">
    <property type="entry name" value="P-loop_NTPase"/>
</dbReference>
<dbReference type="PANTHER" id="PTHR42939:SF1">
    <property type="entry name" value="ABC TRANSPORTER ATP-BINDING PROTEIN ALBC-RELATED"/>
    <property type="match status" value="1"/>
</dbReference>
<dbReference type="SMART" id="SM00382">
    <property type="entry name" value="AAA"/>
    <property type="match status" value="1"/>
</dbReference>
<accession>A0A7X2D0G2</accession>
<dbReference type="InterPro" id="IPR003593">
    <property type="entry name" value="AAA+_ATPase"/>
</dbReference>
<dbReference type="GO" id="GO:0016887">
    <property type="term" value="F:ATP hydrolysis activity"/>
    <property type="evidence" value="ECO:0007669"/>
    <property type="project" value="InterPro"/>
</dbReference>
<dbReference type="AlphaFoldDB" id="A0A7X2D0G2"/>
<dbReference type="Gene3D" id="3.40.50.300">
    <property type="entry name" value="P-loop containing nucleotide triphosphate hydrolases"/>
    <property type="match status" value="1"/>
</dbReference>
<evidence type="ECO:0000256" key="3">
    <source>
        <dbReference type="ARBA" id="ARBA00022840"/>
    </source>
</evidence>
<feature type="domain" description="ABC transporter" evidence="4">
    <location>
        <begin position="4"/>
        <end position="220"/>
    </location>
</feature>
<dbReference type="PROSITE" id="PS00211">
    <property type="entry name" value="ABC_TRANSPORTER_1"/>
    <property type="match status" value="1"/>
</dbReference>
<evidence type="ECO:0000313" key="5">
    <source>
        <dbReference type="EMBL" id="MQW38347.1"/>
    </source>
</evidence>
<evidence type="ECO:0000256" key="1">
    <source>
        <dbReference type="ARBA" id="ARBA00022448"/>
    </source>
</evidence>
<dbReference type="Pfam" id="PF00005">
    <property type="entry name" value="ABC_tran"/>
    <property type="match status" value="1"/>
</dbReference>
<protein>
    <submittedName>
        <fullName evidence="5">ATP-binding cassette domain-containing protein</fullName>
    </submittedName>
</protein>
<evidence type="ECO:0000256" key="2">
    <source>
        <dbReference type="ARBA" id="ARBA00022741"/>
    </source>
</evidence>
<organism evidence="5 6">
    <name type="scientific">Lactococcus hircilactis</name>
    <dbReference type="NCBI Taxonomy" id="1494462"/>
    <lineage>
        <taxon>Bacteria</taxon>
        <taxon>Bacillati</taxon>
        <taxon>Bacillota</taxon>
        <taxon>Bacilli</taxon>
        <taxon>Lactobacillales</taxon>
        <taxon>Streptococcaceae</taxon>
        <taxon>Lactococcus</taxon>
    </lineage>
</organism>
<dbReference type="RefSeq" id="WP_153494467.1">
    <property type="nucleotide sequence ID" value="NZ_CBCRWP010000001.1"/>
</dbReference>
<sequence length="274" mass="31167">MAILEVQNLKFRYSKDYIINDISFSVEKGDILGLVGENGSGKTTLMKIISGIFPNSEGKIVKNFSELGVLIENPSLYNDRTVKQNITFFCKLYEKGYKDISQYQHLLGVDNYLKKKVSKLSLGMRQRVGLLIALIASNEFILLDEPTNGLDPRGIKELLSLIKVLASDFGITFIVSSHILQNLDQICNNYIILESGKLRQNVSSEAEYKIYIPDISVVSLLSLLKEKKVDYTYTDAGDVIVEKTDEIERICQERNLIFKKRKLNLSEVYFDDKK</sequence>
<dbReference type="PROSITE" id="PS50893">
    <property type="entry name" value="ABC_TRANSPORTER_2"/>
    <property type="match status" value="1"/>
</dbReference>
<dbReference type="InterPro" id="IPR003439">
    <property type="entry name" value="ABC_transporter-like_ATP-bd"/>
</dbReference>
<evidence type="ECO:0000313" key="6">
    <source>
        <dbReference type="Proteomes" id="UP000439550"/>
    </source>
</evidence>
<dbReference type="GO" id="GO:0005524">
    <property type="term" value="F:ATP binding"/>
    <property type="evidence" value="ECO:0007669"/>
    <property type="project" value="UniProtKB-KW"/>
</dbReference>
<dbReference type="InterPro" id="IPR017871">
    <property type="entry name" value="ABC_transporter-like_CS"/>
</dbReference>